<dbReference type="OrthoDB" id="5334020at2"/>
<evidence type="ECO:0000313" key="3">
    <source>
        <dbReference type="Proteomes" id="UP000005013"/>
    </source>
</evidence>
<sequence length="218" mass="25391">MNIKENLEQVKSEFRSDEKLLEGAFRIEKFYKRYKWVLLFVILVLVAFVGFQKFRYYQQEQKSERITQVYNEVLQSPDNLALQEKLKEVAPKLYDLYQFARASERNDMNMFKKLSQSSNEIVKTFAEYSYASLSKDKNLLANSSILKEIGALQEVSLLYEENSKDAIMKAHKSLMAMPLNSTLYAMISVLKHYGVLEDVRQNASKPTDLKKETTQGTH</sequence>
<dbReference type="Proteomes" id="UP000005013">
    <property type="component" value="Chromosome"/>
</dbReference>
<dbReference type="KEGG" id="hcm:HCD_01795"/>
<dbReference type="EMBL" id="CP003481">
    <property type="protein sequence ID" value="AFI05388.1"/>
    <property type="molecule type" value="Genomic_DNA"/>
</dbReference>
<keyword evidence="1" id="KW-1133">Transmembrane helix</keyword>
<dbReference type="AlphaFoldDB" id="I0ER19"/>
<keyword evidence="3" id="KW-1185">Reference proteome</keyword>
<dbReference type="PATRIC" id="fig|1163745.3.peg.378"/>
<evidence type="ECO:0000313" key="2">
    <source>
        <dbReference type="EMBL" id="AFI05388.1"/>
    </source>
</evidence>
<accession>I0ER19</accession>
<dbReference type="HOGENOM" id="CLU_088193_1_0_7"/>
<evidence type="ECO:0000256" key="1">
    <source>
        <dbReference type="SAM" id="Phobius"/>
    </source>
</evidence>
<protein>
    <recommendedName>
        <fullName evidence="4">50S ribosomal protein L22</fullName>
    </recommendedName>
</protein>
<keyword evidence="1" id="KW-0472">Membrane</keyword>
<dbReference type="eggNOG" id="COG4649">
    <property type="taxonomic scope" value="Bacteria"/>
</dbReference>
<feature type="transmembrane region" description="Helical" evidence="1">
    <location>
        <begin position="36"/>
        <end position="54"/>
    </location>
</feature>
<proteinExistence type="predicted"/>
<name>I0ER19_HELCM</name>
<keyword evidence="1" id="KW-0812">Transmembrane</keyword>
<gene>
    <name evidence="2" type="ordered locus">HCD_01795</name>
</gene>
<dbReference type="STRING" id="1163745.HCD_01795"/>
<dbReference type="RefSeq" id="WP_014658913.1">
    <property type="nucleotide sequence ID" value="NC_017735.1"/>
</dbReference>
<reference evidence="2 3" key="1">
    <citation type="journal article" date="2013" name="PLoS ONE">
        <title>Sequence Divergence and Conservation in Genomes ofHelicobacter cetorum Strains from a Dolphin and a Whale.</title>
        <authorList>
            <person name="Kersulyte D."/>
            <person name="Rossi M."/>
            <person name="Berg D.E."/>
        </authorList>
    </citation>
    <scope>NUCLEOTIDE SEQUENCE [LARGE SCALE GENOMIC DNA]</scope>
    <source>
        <strain evidence="2 3">MIT 99-5656</strain>
    </source>
</reference>
<evidence type="ECO:0008006" key="4">
    <source>
        <dbReference type="Google" id="ProtNLM"/>
    </source>
</evidence>
<organism evidence="2 3">
    <name type="scientific">Helicobacter cetorum (strain ATCC BAA-540 / CCUG 52418 / MIT 99-5656)</name>
    <dbReference type="NCBI Taxonomy" id="1163745"/>
    <lineage>
        <taxon>Bacteria</taxon>
        <taxon>Pseudomonadati</taxon>
        <taxon>Campylobacterota</taxon>
        <taxon>Epsilonproteobacteria</taxon>
        <taxon>Campylobacterales</taxon>
        <taxon>Helicobacteraceae</taxon>
        <taxon>Helicobacter</taxon>
    </lineage>
</organism>